<evidence type="ECO:0000313" key="2">
    <source>
        <dbReference type="Proteomes" id="UP000020529"/>
    </source>
</evidence>
<gene>
    <name evidence="1" type="ORF">M124_2612</name>
</gene>
<name>A0A015SN27_BACFG</name>
<dbReference type="EMBL" id="JGCY01000355">
    <property type="protein sequence ID" value="EXY73619.1"/>
    <property type="molecule type" value="Genomic_DNA"/>
</dbReference>
<dbReference type="PATRIC" id="fig|1339315.3.peg.3303"/>
<comment type="caution">
    <text evidence="1">The sequence shown here is derived from an EMBL/GenBank/DDBJ whole genome shotgun (WGS) entry which is preliminary data.</text>
</comment>
<evidence type="ECO:0000313" key="1">
    <source>
        <dbReference type="EMBL" id="EXY73619.1"/>
    </source>
</evidence>
<accession>A0A015SN27</accession>
<protein>
    <submittedName>
        <fullName evidence="1">Putative membrane domain protein</fullName>
    </submittedName>
</protein>
<organism evidence="1 2">
    <name type="scientific">Bacteroides fragilis str. 3988T(B)14</name>
    <dbReference type="NCBI Taxonomy" id="1339315"/>
    <lineage>
        <taxon>Bacteria</taxon>
        <taxon>Pseudomonadati</taxon>
        <taxon>Bacteroidota</taxon>
        <taxon>Bacteroidia</taxon>
        <taxon>Bacteroidales</taxon>
        <taxon>Bacteroidaceae</taxon>
        <taxon>Bacteroides</taxon>
    </lineage>
</organism>
<proteinExistence type="predicted"/>
<sequence length="42" mass="4949">MTSAINKLKKILEEINSKYTIITDKTNEEYYVLIRDKSAEKI</sequence>
<reference evidence="1 2" key="1">
    <citation type="submission" date="2014-02" db="EMBL/GenBank/DDBJ databases">
        <authorList>
            <person name="Sears C."/>
            <person name="Carroll K."/>
            <person name="Sack B.R."/>
            <person name="Qadri F."/>
            <person name="Myers L.L."/>
            <person name="Chung G.-T."/>
            <person name="Escheverria P."/>
            <person name="Fraser C.M."/>
            <person name="Sadzewicz L."/>
            <person name="Shefchek K.A."/>
            <person name="Tallon L."/>
            <person name="Das S.P."/>
            <person name="Daugherty S."/>
            <person name="Mongodin E.F."/>
        </authorList>
    </citation>
    <scope>NUCLEOTIDE SEQUENCE [LARGE SCALE GENOMIC DNA]</scope>
    <source>
        <strain evidence="2">3988T(B)14</strain>
    </source>
</reference>
<dbReference type="Proteomes" id="UP000020529">
    <property type="component" value="Unassembled WGS sequence"/>
</dbReference>
<dbReference type="AlphaFoldDB" id="A0A015SN27"/>